<keyword evidence="2" id="KW-1185">Reference proteome</keyword>
<proteinExistence type="predicted"/>
<gene>
    <name evidence="1" type="ORF">NIES2135_32240</name>
</gene>
<reference evidence="1 2" key="1">
    <citation type="submission" date="2017-06" db="EMBL/GenBank/DDBJ databases">
        <title>Genome sequencing of cyanobaciteial culture collection at National Institute for Environmental Studies (NIES).</title>
        <authorList>
            <person name="Hirose Y."/>
            <person name="Shimura Y."/>
            <person name="Fujisawa T."/>
            <person name="Nakamura Y."/>
            <person name="Kawachi M."/>
        </authorList>
    </citation>
    <scope>NUCLEOTIDE SEQUENCE [LARGE SCALE GENOMIC DNA]</scope>
    <source>
        <strain evidence="1 2">NIES-2135</strain>
    </source>
</reference>
<evidence type="ECO:0000313" key="2">
    <source>
        <dbReference type="Proteomes" id="UP000217895"/>
    </source>
</evidence>
<accession>A0A1Z4JI96</accession>
<sequence>MRDIQLATFEINFETWQEFKDKASQNHRSASSVLREFVDAYLQGDSHSRSVSDSDEDLVNLIQGMIRESCSDRIDALENRVDANEKVLGQLGDKFVKILNVLKITRGA</sequence>
<dbReference type="EMBL" id="AP018203">
    <property type="protein sequence ID" value="BAY56393.1"/>
    <property type="molecule type" value="Genomic_DNA"/>
</dbReference>
<protein>
    <submittedName>
        <fullName evidence="1">Uncharacterized protein</fullName>
    </submittedName>
</protein>
<dbReference type="Proteomes" id="UP000217895">
    <property type="component" value="Chromosome"/>
</dbReference>
<dbReference type="AlphaFoldDB" id="A0A1Z4JI96"/>
<name>A0A1Z4JI96_LEPBY</name>
<evidence type="ECO:0000313" key="1">
    <source>
        <dbReference type="EMBL" id="BAY56393.1"/>
    </source>
</evidence>
<organism evidence="1 2">
    <name type="scientific">Leptolyngbya boryana NIES-2135</name>
    <dbReference type="NCBI Taxonomy" id="1973484"/>
    <lineage>
        <taxon>Bacteria</taxon>
        <taxon>Bacillati</taxon>
        <taxon>Cyanobacteriota</taxon>
        <taxon>Cyanophyceae</taxon>
        <taxon>Leptolyngbyales</taxon>
        <taxon>Leptolyngbyaceae</taxon>
        <taxon>Leptolyngbya group</taxon>
        <taxon>Leptolyngbya</taxon>
    </lineage>
</organism>